<feature type="transmembrane region" description="Helical" evidence="4">
    <location>
        <begin position="298"/>
        <end position="319"/>
    </location>
</feature>
<dbReference type="SUPFAM" id="SSF46689">
    <property type="entry name" value="Homeodomain-like"/>
    <property type="match status" value="2"/>
</dbReference>
<keyword evidence="4" id="KW-1133">Transmembrane helix</keyword>
<dbReference type="Pfam" id="PF12833">
    <property type="entry name" value="HTH_18"/>
    <property type="match status" value="1"/>
</dbReference>
<dbReference type="PROSITE" id="PS00041">
    <property type="entry name" value="HTH_ARAC_FAMILY_1"/>
    <property type="match status" value="1"/>
</dbReference>
<accession>H6NM08</accession>
<dbReference type="Proteomes" id="UP000007523">
    <property type="component" value="Chromosome"/>
</dbReference>
<dbReference type="AlphaFoldDB" id="H6NM08"/>
<evidence type="ECO:0000256" key="1">
    <source>
        <dbReference type="ARBA" id="ARBA00023015"/>
    </source>
</evidence>
<feature type="transmembrane region" description="Helical" evidence="4">
    <location>
        <begin position="7"/>
        <end position="31"/>
    </location>
</feature>
<sequence>MRGYLLRLLVFSLVLGALPTVFIGIVSYYIAAGDIEKKVSEGNMQLLSQTQMRVEQSLKSLEMSATQFVSSSRVKTAMNETLTPGEFPEVRELSAELSHLQTEAVIKQAYLVNIDRDWAVSLGMLYKLSAMEQRREFAAYAMHPSSIFWSTRSAPVPVSSSGVSPGVETVAATTETVTLVHKIPLLPRSAAPKGLLVVHLAKDDIRGLLAPKNRLGNNYVLDASGLAFLATPEEQAQLGDINRRIADLAGSPGGRTGFFHAEAGGEKVSVLYRTSGYNGWTYVSLISQAEITKEPKKIALITGAACALILLLVLVFAYVGSRRMYSPIRSLLEYSRGLTPERPEEVRDGGDELAYIRQSLQSLAVSRSQLQERMEGQAGHLKEFFVLKLFTGQISTNDVEYRSQMYGFPQGWKRLGVLTLAIDNLQETRYAEEDRELLLFAVNNIVGELLPPASRFSPILLDETQVTLLASQTEEPEALKEEFYRTAEAIRTHVESYLQLQVSIGISQPFMKLSGTVKAYGESLDALKCRISLGPEIIVRYEDIARHEGSGTTVYAHLKVLEEQLVQALREMQPERASAVFDQYLSAVLHKDSFTQEHHLLLLQLMSRLMLLVQDQGVPLRKVLEGDSAVERLMRLRTREEISVWFATRLFAPIIALLSEKNESQYVNIADRLVGMIHEGYDGDITLESCAAELNFHPVYLSRVFKREMGVPFSDYLSEYRMNMAKVLLETTTLKISEVGEKLQYKNISAFIRSFRKTFGMTPGQYRDLIDQQG</sequence>
<evidence type="ECO:0000313" key="7">
    <source>
        <dbReference type="Proteomes" id="UP000007523"/>
    </source>
</evidence>
<dbReference type="EMBL" id="CP003235">
    <property type="protein sequence ID" value="AFC32426.1"/>
    <property type="molecule type" value="Genomic_DNA"/>
</dbReference>
<dbReference type="SMART" id="SM00342">
    <property type="entry name" value="HTH_ARAC"/>
    <property type="match status" value="1"/>
</dbReference>
<keyword evidence="1" id="KW-0805">Transcription regulation</keyword>
<keyword evidence="7" id="KW-1185">Reference proteome</keyword>
<gene>
    <name evidence="6" type="ORF">PM3016_5746</name>
</gene>
<dbReference type="HOGENOM" id="CLU_019175_2_0_9"/>
<dbReference type="PROSITE" id="PS01124">
    <property type="entry name" value="HTH_ARAC_FAMILY_2"/>
    <property type="match status" value="1"/>
</dbReference>
<dbReference type="PANTHER" id="PTHR43280:SF10">
    <property type="entry name" value="REGULATORY PROTEIN POCR"/>
    <property type="match status" value="1"/>
</dbReference>
<dbReference type="InterPro" id="IPR018060">
    <property type="entry name" value="HTH_AraC"/>
</dbReference>
<dbReference type="InterPro" id="IPR009057">
    <property type="entry name" value="Homeodomain-like_sf"/>
</dbReference>
<dbReference type="PRINTS" id="PR00032">
    <property type="entry name" value="HTHARAC"/>
</dbReference>
<protein>
    <submittedName>
        <fullName evidence="6">AraC family transcriptional regulator</fullName>
    </submittedName>
</protein>
<dbReference type="InterPro" id="IPR018062">
    <property type="entry name" value="HTH_AraC-typ_CS"/>
</dbReference>
<keyword evidence="2" id="KW-0238">DNA-binding</keyword>
<evidence type="ECO:0000259" key="5">
    <source>
        <dbReference type="PROSITE" id="PS01124"/>
    </source>
</evidence>
<dbReference type="InterPro" id="IPR020449">
    <property type="entry name" value="Tscrpt_reg_AraC-type_HTH"/>
</dbReference>
<name>H6NM08_9BACL</name>
<feature type="domain" description="HTH araC/xylS-type" evidence="5">
    <location>
        <begin position="671"/>
        <end position="769"/>
    </location>
</feature>
<keyword evidence="3" id="KW-0804">Transcription</keyword>
<evidence type="ECO:0000256" key="3">
    <source>
        <dbReference type="ARBA" id="ARBA00023163"/>
    </source>
</evidence>
<dbReference type="STRING" id="1116391.PM3016_5746"/>
<evidence type="ECO:0000256" key="2">
    <source>
        <dbReference type="ARBA" id="ARBA00023125"/>
    </source>
</evidence>
<keyword evidence="4" id="KW-0812">Transmembrane</keyword>
<dbReference type="GO" id="GO:0003700">
    <property type="term" value="F:DNA-binding transcription factor activity"/>
    <property type="evidence" value="ECO:0007669"/>
    <property type="project" value="InterPro"/>
</dbReference>
<keyword evidence="4" id="KW-0472">Membrane</keyword>
<dbReference type="RefSeq" id="WP_014371764.1">
    <property type="nucleotide sequence ID" value="NC_016935.1"/>
</dbReference>
<evidence type="ECO:0000256" key="4">
    <source>
        <dbReference type="SAM" id="Phobius"/>
    </source>
</evidence>
<evidence type="ECO:0000313" key="6">
    <source>
        <dbReference type="EMBL" id="AFC32426.1"/>
    </source>
</evidence>
<dbReference type="Gene3D" id="1.10.10.60">
    <property type="entry name" value="Homeodomain-like"/>
    <property type="match status" value="2"/>
</dbReference>
<reference evidence="6 7" key="1">
    <citation type="journal article" date="2012" name="J. Bacteriol.">
        <title>Complete Genome Sequence of Paenibacillus mucilaginosus 3016, a Bacterium Functional as Microbial Fertilizer.</title>
        <authorList>
            <person name="Ma M."/>
            <person name="Wang Z."/>
            <person name="Li L."/>
            <person name="Jiang X."/>
            <person name="Guan D."/>
            <person name="Cao F."/>
            <person name="Chen H."/>
            <person name="Wang X."/>
            <person name="Shen D."/>
            <person name="Du B."/>
            <person name="Li J."/>
        </authorList>
    </citation>
    <scope>NUCLEOTIDE SEQUENCE [LARGE SCALE GENOMIC DNA]</scope>
    <source>
        <strain evidence="6 7">3016</strain>
    </source>
</reference>
<organism evidence="6 7">
    <name type="scientific">Paenibacillus mucilaginosus 3016</name>
    <dbReference type="NCBI Taxonomy" id="1116391"/>
    <lineage>
        <taxon>Bacteria</taxon>
        <taxon>Bacillati</taxon>
        <taxon>Bacillota</taxon>
        <taxon>Bacilli</taxon>
        <taxon>Bacillales</taxon>
        <taxon>Paenibacillaceae</taxon>
        <taxon>Paenibacillus</taxon>
    </lineage>
</organism>
<dbReference type="PANTHER" id="PTHR43280">
    <property type="entry name" value="ARAC-FAMILY TRANSCRIPTIONAL REGULATOR"/>
    <property type="match status" value="1"/>
</dbReference>
<dbReference type="KEGG" id="pmq:PM3016_5746"/>
<proteinExistence type="predicted"/>
<dbReference type="GO" id="GO:0043565">
    <property type="term" value="F:sequence-specific DNA binding"/>
    <property type="evidence" value="ECO:0007669"/>
    <property type="project" value="InterPro"/>
</dbReference>